<feature type="compositionally biased region" description="Basic and acidic residues" evidence="5">
    <location>
        <begin position="288"/>
        <end position="306"/>
    </location>
</feature>
<dbReference type="Pfam" id="PF00520">
    <property type="entry name" value="Ion_trans"/>
    <property type="match status" value="1"/>
</dbReference>
<dbReference type="Gene3D" id="1.10.287.70">
    <property type="match status" value="1"/>
</dbReference>
<keyword evidence="2 6" id="KW-0812">Transmembrane</keyword>
<dbReference type="WBParaSite" id="PSAMB.scaffold311size57476.g4595.t1">
    <property type="protein sequence ID" value="PSAMB.scaffold311size57476.g4595.t1"/>
    <property type="gene ID" value="PSAMB.scaffold311size57476.g4595"/>
</dbReference>
<feature type="domain" description="Ion transport" evidence="7">
    <location>
        <begin position="388"/>
        <end position="631"/>
    </location>
</feature>
<keyword evidence="3 6" id="KW-1133">Transmembrane helix</keyword>
<dbReference type="InterPro" id="IPR050866">
    <property type="entry name" value="CNG_cation_channel"/>
</dbReference>
<dbReference type="SUPFAM" id="SSF81324">
    <property type="entry name" value="Voltage-gated potassium channels"/>
    <property type="match status" value="1"/>
</dbReference>
<evidence type="ECO:0000256" key="2">
    <source>
        <dbReference type="ARBA" id="ARBA00022692"/>
    </source>
</evidence>
<feature type="transmembrane region" description="Helical" evidence="6">
    <location>
        <begin position="599"/>
        <end position="620"/>
    </location>
</feature>
<accession>A0A914W322</accession>
<dbReference type="GO" id="GO:0030553">
    <property type="term" value="F:cGMP binding"/>
    <property type="evidence" value="ECO:0007669"/>
    <property type="project" value="TreeGrafter"/>
</dbReference>
<sequence>MSRLPGSGDSGQSTSSQSKEPTFRPKHRRRPFAVANLSTNNAVMDKDNVPENESSQPRSLQKPPPSRQRQKSEGRDKDGNSSRSTKGRVAGVFQPCRTSSLPPLPNVPSPVSSIVSVYEEQVPEEIEASHPNETKKNIRVTSAKSIVPSKMHEDDVAAPVVTKKKKKKKNQWNVTVIDRQVPQISLPLEDVEVKEEVVPALQQSLLRHRPSSPRPTGDIFPVVNVHADQISQAGTLEVPGRKSIRSVSLYSTDDSIRLPLGLDDNDSRLSFIVREKLHALAKKIHRRTSDVKQHIRRAPTPEDDRASVASTGGAGSAMDQHRRSLMSFIGFSRATASSMSQYSDLRPEYLERLLHMSPARRFWEEHIRRKLNRLVPSSVDPNSKKYLTWLAIVTLSFLYNAYAIPLRCAYPYQTPTNVGYWILADYTCDAIYLLDLLLIKPRIRFMRGGLAVKEKADMRRHYLMTASFKLDVLSLLPLDILYIWFGCQSYLRAPRILKFMCFGQLFSLAENWVSNAYIIRIGKTLSYMLYIIHCNSCVFYSISAWQAFGQLGYEIDGEWYQDTWVYNNEGNAYIHCFFYTTKLATSIGNNPGPVNVIEYFYMTFSWLMGVFVFAVLLGQIGDIVTNANRNQEHFQPRPRLVHLHLGPAEVTR</sequence>
<feature type="region of interest" description="Disordered" evidence="5">
    <location>
        <begin position="1"/>
        <end position="109"/>
    </location>
</feature>
<dbReference type="GO" id="GO:0005886">
    <property type="term" value="C:plasma membrane"/>
    <property type="evidence" value="ECO:0007669"/>
    <property type="project" value="TreeGrafter"/>
</dbReference>
<evidence type="ECO:0000313" key="9">
    <source>
        <dbReference type="WBParaSite" id="PSAMB.scaffold311size57476.g4595.t1"/>
    </source>
</evidence>
<feature type="compositionally biased region" description="Low complexity" evidence="5">
    <location>
        <begin position="1"/>
        <end position="18"/>
    </location>
</feature>
<feature type="transmembrane region" description="Helical" evidence="6">
    <location>
        <begin position="525"/>
        <end position="548"/>
    </location>
</feature>
<dbReference type="PANTHER" id="PTHR45638:SF1">
    <property type="entry name" value="CYCLIC NUCLEOTIDE-GATED ION CHANNEL SUBUNIT B, ISOFORM A"/>
    <property type="match status" value="1"/>
</dbReference>
<comment type="subcellular location">
    <subcellularLocation>
        <location evidence="1">Membrane</location>
        <topology evidence="1">Multi-pass membrane protein</topology>
    </subcellularLocation>
</comment>
<proteinExistence type="predicted"/>
<feature type="transmembrane region" description="Helical" evidence="6">
    <location>
        <begin position="386"/>
        <end position="406"/>
    </location>
</feature>
<dbReference type="GO" id="GO:0044877">
    <property type="term" value="F:protein-containing complex binding"/>
    <property type="evidence" value="ECO:0007669"/>
    <property type="project" value="TreeGrafter"/>
</dbReference>
<dbReference type="InterPro" id="IPR005821">
    <property type="entry name" value="Ion_trans_dom"/>
</dbReference>
<organism evidence="8 9">
    <name type="scientific">Plectus sambesii</name>
    <dbReference type="NCBI Taxonomy" id="2011161"/>
    <lineage>
        <taxon>Eukaryota</taxon>
        <taxon>Metazoa</taxon>
        <taxon>Ecdysozoa</taxon>
        <taxon>Nematoda</taxon>
        <taxon>Chromadorea</taxon>
        <taxon>Plectida</taxon>
        <taxon>Plectina</taxon>
        <taxon>Plectoidea</taxon>
        <taxon>Plectidae</taxon>
        <taxon>Plectus</taxon>
    </lineage>
</organism>
<evidence type="ECO:0000256" key="4">
    <source>
        <dbReference type="ARBA" id="ARBA00023136"/>
    </source>
</evidence>
<evidence type="ECO:0000256" key="6">
    <source>
        <dbReference type="SAM" id="Phobius"/>
    </source>
</evidence>
<dbReference type="PANTHER" id="PTHR45638">
    <property type="entry name" value="CYCLIC NUCLEOTIDE-GATED CATION CHANNEL SUBUNIT A"/>
    <property type="match status" value="1"/>
</dbReference>
<evidence type="ECO:0000313" key="8">
    <source>
        <dbReference type="Proteomes" id="UP000887566"/>
    </source>
</evidence>
<dbReference type="GO" id="GO:0005223">
    <property type="term" value="F:intracellularly cGMP-activated cation channel activity"/>
    <property type="evidence" value="ECO:0007669"/>
    <property type="project" value="TreeGrafter"/>
</dbReference>
<dbReference type="Proteomes" id="UP000887566">
    <property type="component" value="Unplaced"/>
</dbReference>
<evidence type="ECO:0000259" key="7">
    <source>
        <dbReference type="Pfam" id="PF00520"/>
    </source>
</evidence>
<dbReference type="GO" id="GO:0017071">
    <property type="term" value="C:intracellular cyclic nucleotide activated cation channel complex"/>
    <property type="evidence" value="ECO:0007669"/>
    <property type="project" value="TreeGrafter"/>
</dbReference>
<evidence type="ECO:0000256" key="3">
    <source>
        <dbReference type="ARBA" id="ARBA00022989"/>
    </source>
</evidence>
<dbReference type="FunFam" id="1.10.287.70:FF:000072">
    <property type="entry name" value="Cyclic nucleotide gated channel beta 3"/>
    <property type="match status" value="1"/>
</dbReference>
<feature type="transmembrane region" description="Helical" evidence="6">
    <location>
        <begin position="418"/>
        <end position="439"/>
    </location>
</feature>
<feature type="transmembrane region" description="Helical" evidence="6">
    <location>
        <begin position="460"/>
        <end position="484"/>
    </location>
</feature>
<name>A0A914W322_9BILA</name>
<keyword evidence="8" id="KW-1185">Reference proteome</keyword>
<evidence type="ECO:0000256" key="1">
    <source>
        <dbReference type="ARBA" id="ARBA00004141"/>
    </source>
</evidence>
<dbReference type="AlphaFoldDB" id="A0A914W322"/>
<keyword evidence="4 6" id="KW-0472">Membrane</keyword>
<evidence type="ECO:0000256" key="5">
    <source>
        <dbReference type="SAM" id="MobiDB-lite"/>
    </source>
</evidence>
<feature type="region of interest" description="Disordered" evidence="5">
    <location>
        <begin position="288"/>
        <end position="318"/>
    </location>
</feature>
<feature type="compositionally biased region" description="Basic and acidic residues" evidence="5">
    <location>
        <begin position="70"/>
        <end position="80"/>
    </location>
</feature>
<reference evidence="9" key="1">
    <citation type="submission" date="2022-11" db="UniProtKB">
        <authorList>
            <consortium name="WormBaseParasite"/>
        </authorList>
    </citation>
    <scope>IDENTIFICATION</scope>
</reference>
<dbReference type="GO" id="GO:0005222">
    <property type="term" value="F:intracellularly cAMP-activated cation channel activity"/>
    <property type="evidence" value="ECO:0007669"/>
    <property type="project" value="TreeGrafter"/>
</dbReference>
<protein>
    <submittedName>
        <fullName evidence="9">Ion transport domain-containing protein</fullName>
    </submittedName>
</protein>